<evidence type="ECO:0000256" key="2">
    <source>
        <dbReference type="ARBA" id="ARBA00022741"/>
    </source>
</evidence>
<keyword evidence="2 5" id="KW-0547">Nucleotide-binding</keyword>
<dbReference type="AlphaFoldDB" id="A0A7K3WIY7"/>
<proteinExistence type="inferred from homology"/>
<dbReference type="EMBL" id="JAAGWK010000032">
    <property type="protein sequence ID" value="NEL56262.1"/>
    <property type="molecule type" value="Genomic_DNA"/>
</dbReference>
<dbReference type="Pfam" id="PF04107">
    <property type="entry name" value="GCS2"/>
    <property type="match status" value="1"/>
</dbReference>
<dbReference type="HAMAP" id="MF_01609">
    <property type="entry name" value="Glu_cys_ligase_2"/>
    <property type="match status" value="1"/>
</dbReference>
<dbReference type="PANTHER" id="PTHR36510">
    <property type="entry name" value="GLUTAMATE--CYSTEINE LIGASE 2-RELATED"/>
    <property type="match status" value="1"/>
</dbReference>
<dbReference type="InterPro" id="IPR014746">
    <property type="entry name" value="Gln_synth/guanido_kin_cat_dom"/>
</dbReference>
<comment type="catalytic activity">
    <reaction evidence="4 5">
        <text>L-cysteine + L-glutamate + ATP = gamma-L-glutamyl-L-cysteine + ADP + phosphate + H(+)</text>
        <dbReference type="Rhea" id="RHEA:13285"/>
        <dbReference type="ChEBI" id="CHEBI:15378"/>
        <dbReference type="ChEBI" id="CHEBI:29985"/>
        <dbReference type="ChEBI" id="CHEBI:30616"/>
        <dbReference type="ChEBI" id="CHEBI:35235"/>
        <dbReference type="ChEBI" id="CHEBI:43474"/>
        <dbReference type="ChEBI" id="CHEBI:58173"/>
        <dbReference type="ChEBI" id="CHEBI:456216"/>
        <dbReference type="EC" id="6.3.2.2"/>
    </reaction>
</comment>
<dbReference type="GO" id="GO:0042398">
    <property type="term" value="P:modified amino acid biosynthetic process"/>
    <property type="evidence" value="ECO:0007669"/>
    <property type="project" value="InterPro"/>
</dbReference>
<dbReference type="NCBIfam" id="NF010041">
    <property type="entry name" value="PRK13517.1-1"/>
    <property type="match status" value="1"/>
</dbReference>
<dbReference type="PANTHER" id="PTHR36510:SF1">
    <property type="entry name" value="GLUTAMATE--CYSTEINE LIGASE 2-RELATED"/>
    <property type="match status" value="1"/>
</dbReference>
<evidence type="ECO:0000256" key="1">
    <source>
        <dbReference type="ARBA" id="ARBA00022598"/>
    </source>
</evidence>
<evidence type="ECO:0000313" key="7">
    <source>
        <dbReference type="Proteomes" id="UP000470470"/>
    </source>
</evidence>
<dbReference type="GO" id="GO:0005524">
    <property type="term" value="F:ATP binding"/>
    <property type="evidence" value="ECO:0007669"/>
    <property type="project" value="UniProtKB-KW"/>
</dbReference>
<comment type="caution">
    <text evidence="6">The sequence shown here is derived from an EMBL/GenBank/DDBJ whole genome shotgun (WGS) entry which is preliminary data.</text>
</comment>
<accession>A0A7K3WIY7</accession>
<dbReference type="RefSeq" id="WP_162392323.1">
    <property type="nucleotide sequence ID" value="NZ_JAABOZ010000001.1"/>
</dbReference>
<dbReference type="SUPFAM" id="SSF55931">
    <property type="entry name" value="Glutamine synthetase/guanido kinase"/>
    <property type="match status" value="1"/>
</dbReference>
<dbReference type="InterPro" id="IPR050141">
    <property type="entry name" value="GCL_type2/YbdK_subfam"/>
</dbReference>
<dbReference type="InterPro" id="IPR006336">
    <property type="entry name" value="GCS2"/>
</dbReference>
<reference evidence="6 7" key="1">
    <citation type="submission" date="2020-02" db="EMBL/GenBank/DDBJ databases">
        <title>The whole genome sequence of CPCC 205119.</title>
        <authorList>
            <person name="Jiang Z."/>
        </authorList>
    </citation>
    <scope>NUCLEOTIDE SEQUENCE [LARGE SCALE GENOMIC DNA]</scope>
    <source>
        <strain evidence="6 7">CPCC 205119</strain>
    </source>
</reference>
<evidence type="ECO:0000313" key="6">
    <source>
        <dbReference type="EMBL" id="NEL56262.1"/>
    </source>
</evidence>
<dbReference type="Gene3D" id="3.30.590.20">
    <property type="match status" value="1"/>
</dbReference>
<dbReference type="EC" id="6.3.2.2" evidence="5"/>
<name>A0A7K3WIY7_9ACTN</name>
<keyword evidence="3 5" id="KW-0067">ATP-binding</keyword>
<dbReference type="InterPro" id="IPR011793">
    <property type="entry name" value="YbdK"/>
</dbReference>
<keyword evidence="7" id="KW-1185">Reference proteome</keyword>
<comment type="function">
    <text evidence="5">ATP-dependent carboxylate-amine ligase which exhibits weak glutamate--cysteine ligase activity.</text>
</comment>
<dbReference type="Proteomes" id="UP000470470">
    <property type="component" value="Unassembled WGS sequence"/>
</dbReference>
<evidence type="ECO:0000256" key="4">
    <source>
        <dbReference type="ARBA" id="ARBA00048819"/>
    </source>
</evidence>
<keyword evidence="1 5" id="KW-0436">Ligase</keyword>
<comment type="similarity">
    <text evidence="5">Belongs to the glutamate--cysteine ligase type 2 family. YbdK subfamily.</text>
</comment>
<dbReference type="GO" id="GO:0004357">
    <property type="term" value="F:glutamate-cysteine ligase activity"/>
    <property type="evidence" value="ECO:0007669"/>
    <property type="project" value="UniProtKB-EC"/>
</dbReference>
<sequence length="378" mass="40455">MSSPAPDVPAVVAGVGLTLGVEEEFHLVDPETLAMTGSSEVADAAVRGQAGPHVQPEISTTQLETATGVCTTLDSLRAELAVTRAEVVAAAARGGLRVLPASTHPFSSWRELRLTDAPRYRVMVDKWASLAEQQDICGMHVHVGVPDLDTAVAVMDRARPYLPVLLAMTGSSPFHGGIETGYESYRTIWWSRWPVSGPPEPMGDADAYRAVVAELVASGIVPDASNLYWDLRPSTHVPTLEFRGGDLCPDVDDVVLHAALARSLVRVLAARAERDEPPLLVRPEVLRSARWRAAREGLSGRLFDPVAGTLVDAAVAVRRLVAELADELADRGELEEVQALTEQLLARGTSAARQLATHRRTGDLRAVAAELVEGFPGA</sequence>
<protein>
    <recommendedName>
        <fullName evidence="5">Putative glutamate--cysteine ligase 2</fullName>
        <ecNumber evidence="5">6.3.2.2</ecNumber>
    </recommendedName>
    <alternativeName>
        <fullName evidence="5">Gamma-glutamylcysteine synthetase 2</fullName>
        <shortName evidence="5">GCS 2</shortName>
        <shortName evidence="5">Gamma-GCS 2</shortName>
    </alternativeName>
</protein>
<gene>
    <name evidence="6" type="ORF">G1H19_20010</name>
</gene>
<evidence type="ECO:0000256" key="5">
    <source>
        <dbReference type="HAMAP-Rule" id="MF_01609"/>
    </source>
</evidence>
<evidence type="ECO:0000256" key="3">
    <source>
        <dbReference type="ARBA" id="ARBA00022840"/>
    </source>
</evidence>
<organism evidence="6 7">
    <name type="scientific">Goekera deserti</name>
    <dbReference type="NCBI Taxonomy" id="2497753"/>
    <lineage>
        <taxon>Bacteria</taxon>
        <taxon>Bacillati</taxon>
        <taxon>Actinomycetota</taxon>
        <taxon>Actinomycetes</taxon>
        <taxon>Geodermatophilales</taxon>
        <taxon>Geodermatophilaceae</taxon>
        <taxon>Goekera</taxon>
    </lineage>
</organism>
<dbReference type="NCBIfam" id="TIGR02050">
    <property type="entry name" value="gshA_cyan_rel"/>
    <property type="match status" value="1"/>
</dbReference>